<evidence type="ECO:0000256" key="3">
    <source>
        <dbReference type="ARBA" id="ARBA00022676"/>
    </source>
</evidence>
<evidence type="ECO:0000256" key="10">
    <source>
        <dbReference type="HAMAP-Rule" id="MF_00033"/>
    </source>
</evidence>
<proteinExistence type="inferred from homology"/>
<dbReference type="GO" id="GO:0071555">
    <property type="term" value="P:cell wall organization"/>
    <property type="evidence" value="ECO:0007669"/>
    <property type="project" value="UniProtKB-KW"/>
</dbReference>
<dbReference type="GO" id="GO:0008360">
    <property type="term" value="P:regulation of cell shape"/>
    <property type="evidence" value="ECO:0007669"/>
    <property type="project" value="UniProtKB-KW"/>
</dbReference>
<evidence type="ECO:0000256" key="2">
    <source>
        <dbReference type="ARBA" id="ARBA00022618"/>
    </source>
</evidence>
<keyword evidence="5 10" id="KW-0133">Cell shape</keyword>
<comment type="function">
    <text evidence="10">Cell wall formation. Catalyzes the transfer of a GlcNAc subunit on undecaprenyl-pyrophosphoryl-MurNAc-pentapeptide (lipid intermediate I) to form undecaprenyl-pyrophosphoryl-MurNAc-(pentapeptide)GlcNAc (lipid intermediate II).</text>
</comment>
<comment type="catalytic activity">
    <reaction evidence="10">
        <text>di-trans,octa-cis-undecaprenyl diphospho-N-acetyl-alpha-D-muramoyl-L-alanyl-D-glutamyl-meso-2,6-diaminopimeloyl-D-alanyl-D-alanine + UDP-N-acetyl-alpha-D-glucosamine = di-trans,octa-cis-undecaprenyl diphospho-[N-acetyl-alpha-D-glucosaminyl-(1-&gt;4)]-N-acetyl-alpha-D-muramoyl-L-alanyl-D-glutamyl-meso-2,6-diaminopimeloyl-D-alanyl-D-alanine + UDP + H(+)</text>
        <dbReference type="Rhea" id="RHEA:31227"/>
        <dbReference type="ChEBI" id="CHEBI:15378"/>
        <dbReference type="ChEBI" id="CHEBI:57705"/>
        <dbReference type="ChEBI" id="CHEBI:58223"/>
        <dbReference type="ChEBI" id="CHEBI:61387"/>
        <dbReference type="ChEBI" id="CHEBI:61388"/>
        <dbReference type="EC" id="2.4.1.227"/>
    </reaction>
</comment>
<keyword evidence="1 10" id="KW-1003">Cell membrane</keyword>
<dbReference type="Pfam" id="PF03033">
    <property type="entry name" value="Glyco_transf_28"/>
    <property type="match status" value="1"/>
</dbReference>
<keyword evidence="2 10" id="KW-0132">Cell division</keyword>
<feature type="binding site" evidence="10">
    <location>
        <position position="124"/>
    </location>
    <ligand>
        <name>UDP-N-acetyl-alpha-D-glucosamine</name>
        <dbReference type="ChEBI" id="CHEBI:57705"/>
    </ligand>
</feature>
<comment type="similarity">
    <text evidence="10">Belongs to the glycosyltransferase 28 family. MurG subfamily.</text>
</comment>
<dbReference type="GO" id="GO:0051301">
    <property type="term" value="P:cell division"/>
    <property type="evidence" value="ECO:0007669"/>
    <property type="project" value="UniProtKB-KW"/>
</dbReference>
<feature type="binding site" evidence="10">
    <location>
        <position position="300"/>
    </location>
    <ligand>
        <name>UDP-N-acetyl-alpha-D-glucosamine</name>
        <dbReference type="ChEBI" id="CHEBI:57705"/>
    </ligand>
</feature>
<dbReference type="CDD" id="cd03785">
    <property type="entry name" value="GT28_MurG"/>
    <property type="match status" value="1"/>
</dbReference>
<dbReference type="EMBL" id="WSFT01000053">
    <property type="protein sequence ID" value="MBS4540086.1"/>
    <property type="molecule type" value="Genomic_DNA"/>
</dbReference>
<feature type="domain" description="Glycosyltransferase family 28 N-terminal" evidence="11">
    <location>
        <begin position="3"/>
        <end position="142"/>
    </location>
</feature>
<evidence type="ECO:0000256" key="9">
    <source>
        <dbReference type="ARBA" id="ARBA00023316"/>
    </source>
</evidence>
<dbReference type="GO" id="GO:0005975">
    <property type="term" value="P:carbohydrate metabolic process"/>
    <property type="evidence" value="ECO:0007669"/>
    <property type="project" value="InterPro"/>
</dbReference>
<evidence type="ECO:0000256" key="1">
    <source>
        <dbReference type="ARBA" id="ARBA00022475"/>
    </source>
</evidence>
<organism evidence="13 14">
    <name type="scientific">Anaeromonas frigoriresistens</name>
    <dbReference type="NCBI Taxonomy" id="2683708"/>
    <lineage>
        <taxon>Bacteria</taxon>
        <taxon>Bacillati</taxon>
        <taxon>Bacillota</taxon>
        <taxon>Tissierellia</taxon>
        <taxon>Tissierellales</taxon>
        <taxon>Thermohalobacteraceae</taxon>
        <taxon>Anaeromonas</taxon>
    </lineage>
</organism>
<keyword evidence="7 10" id="KW-0472">Membrane</keyword>
<keyword evidence="8 10" id="KW-0131">Cell cycle</keyword>
<comment type="caution">
    <text evidence="13">The sequence shown here is derived from an EMBL/GenBank/DDBJ whole genome shotgun (WGS) entry which is preliminary data.</text>
</comment>
<feature type="binding site" evidence="10">
    <location>
        <position position="196"/>
    </location>
    <ligand>
        <name>UDP-N-acetyl-alpha-D-glucosamine</name>
        <dbReference type="ChEBI" id="CHEBI:57705"/>
    </ligand>
</feature>
<gene>
    <name evidence="10 13" type="primary">murG</name>
    <name evidence="13" type="ORF">GOQ27_16530</name>
</gene>
<dbReference type="Proteomes" id="UP000724672">
    <property type="component" value="Unassembled WGS sequence"/>
</dbReference>
<comment type="pathway">
    <text evidence="10">Cell wall biogenesis; peptidoglycan biosynthesis.</text>
</comment>
<keyword evidence="3 10" id="KW-0328">Glycosyltransferase</keyword>
<evidence type="ECO:0000256" key="5">
    <source>
        <dbReference type="ARBA" id="ARBA00022960"/>
    </source>
</evidence>
<dbReference type="Pfam" id="PF04101">
    <property type="entry name" value="Glyco_tran_28_C"/>
    <property type="match status" value="1"/>
</dbReference>
<dbReference type="RefSeq" id="WP_203367979.1">
    <property type="nucleotide sequence ID" value="NZ_WSFT01000053.1"/>
</dbReference>
<evidence type="ECO:0000256" key="4">
    <source>
        <dbReference type="ARBA" id="ARBA00022679"/>
    </source>
</evidence>
<dbReference type="NCBIfam" id="TIGR01133">
    <property type="entry name" value="murG"/>
    <property type="match status" value="1"/>
</dbReference>
<evidence type="ECO:0000256" key="6">
    <source>
        <dbReference type="ARBA" id="ARBA00022984"/>
    </source>
</evidence>
<dbReference type="GO" id="GO:0005886">
    <property type="term" value="C:plasma membrane"/>
    <property type="evidence" value="ECO:0007669"/>
    <property type="project" value="UniProtKB-SubCell"/>
</dbReference>
<comment type="subcellular location">
    <subcellularLocation>
        <location evidence="10">Cell membrane</location>
        <topology evidence="10">Peripheral membrane protein</topology>
        <orientation evidence="10">Cytoplasmic side</orientation>
    </subcellularLocation>
</comment>
<feature type="domain" description="Glycosyl transferase family 28 C-terminal" evidence="12">
    <location>
        <begin position="193"/>
        <end position="358"/>
    </location>
</feature>
<evidence type="ECO:0000256" key="8">
    <source>
        <dbReference type="ARBA" id="ARBA00023306"/>
    </source>
</evidence>
<dbReference type="Gene3D" id="3.40.50.2000">
    <property type="entry name" value="Glycogen Phosphorylase B"/>
    <property type="match status" value="2"/>
</dbReference>
<protein>
    <recommendedName>
        <fullName evidence="10">UDP-N-acetylglucosamine--N-acetylmuramyl-(pentapeptide) pyrophosphoryl-undecaprenol N-acetylglucosamine transferase</fullName>
        <ecNumber evidence="10">2.4.1.227</ecNumber>
    </recommendedName>
    <alternativeName>
        <fullName evidence="10">Undecaprenyl-PP-MurNAc-pentapeptide-UDPGlcNAc GlcNAc transferase</fullName>
    </alternativeName>
</protein>
<dbReference type="GO" id="GO:0050511">
    <property type="term" value="F:undecaprenyldiphospho-muramoylpentapeptide beta-N-acetylglucosaminyltransferase activity"/>
    <property type="evidence" value="ECO:0007669"/>
    <property type="project" value="UniProtKB-UniRule"/>
</dbReference>
<reference evidence="13" key="1">
    <citation type="submission" date="2019-12" db="EMBL/GenBank/DDBJ databases">
        <title>Clostridiaceae gen. nov. sp. nov., isolated from sediment in Xinjiang, China.</title>
        <authorList>
            <person name="Zhang R."/>
        </authorList>
    </citation>
    <scope>NUCLEOTIDE SEQUENCE</scope>
    <source>
        <strain evidence="13">D2Q-11</strain>
    </source>
</reference>
<evidence type="ECO:0000259" key="12">
    <source>
        <dbReference type="Pfam" id="PF04101"/>
    </source>
</evidence>
<keyword evidence="14" id="KW-1185">Reference proteome</keyword>
<dbReference type="InterPro" id="IPR004276">
    <property type="entry name" value="GlycoTrans_28_N"/>
</dbReference>
<dbReference type="PANTHER" id="PTHR21015">
    <property type="entry name" value="UDP-N-ACETYLGLUCOSAMINE--N-ACETYLMURAMYL-(PENTAPEPTIDE) PYROPHOSPHORYL-UNDECAPRENOL N-ACETYLGLUCOSAMINE TRANSFERASE 1"/>
    <property type="match status" value="1"/>
</dbReference>
<keyword evidence="4 10" id="KW-0808">Transferase</keyword>
<evidence type="ECO:0000313" key="14">
    <source>
        <dbReference type="Proteomes" id="UP000724672"/>
    </source>
</evidence>
<sequence>MKFLITGGGTGGHISPALAIAKKIREKNSEAEILYVGTHNSMESELVPREGFNFKGIRVKGFERKLSIDTAKSVKELFLGLNDARKVIKEFSPDVVVGTGGYVCGPVVFMASLKNIPTLIHEQNALPGATNRILSKFVDRIAASFEESKKYFKNSEKVTITGNPVKIDFFNVNKDEAYKELNIDKHRKFVISLGGSGGQKSLNDSVVGIIEKNINNHDIQLLHITGKRHYETFMKQLRSKGIKTLPENIKVLPYFYDMPKGLSIADLVITSAGAITLAEVTATGIPSIIIPKGYTTGNHQEFNARAIEKAEAGIMILDSEVTGDKLNYELTTLLQDEDKLDKMAINSKKLGNRDSTDRIYNIILELI</sequence>
<dbReference type="GO" id="GO:0009252">
    <property type="term" value="P:peptidoglycan biosynthetic process"/>
    <property type="evidence" value="ECO:0007669"/>
    <property type="project" value="UniProtKB-UniRule"/>
</dbReference>
<dbReference type="HAMAP" id="MF_00033">
    <property type="entry name" value="MurG"/>
    <property type="match status" value="1"/>
</dbReference>
<comment type="caution">
    <text evidence="10">Lacks conserved residue(s) required for the propagation of feature annotation.</text>
</comment>
<keyword evidence="9 10" id="KW-0961">Cell wall biogenesis/degradation</keyword>
<feature type="binding site" evidence="10">
    <location>
        <begin position="10"/>
        <end position="12"/>
    </location>
    <ligand>
        <name>UDP-N-acetyl-alpha-D-glucosamine</name>
        <dbReference type="ChEBI" id="CHEBI:57705"/>
    </ligand>
</feature>
<name>A0A942UZV6_9FIRM</name>
<evidence type="ECO:0000313" key="13">
    <source>
        <dbReference type="EMBL" id="MBS4540086.1"/>
    </source>
</evidence>
<accession>A0A942UZV6</accession>
<evidence type="ECO:0000259" key="11">
    <source>
        <dbReference type="Pfam" id="PF03033"/>
    </source>
</evidence>
<dbReference type="InterPro" id="IPR007235">
    <property type="entry name" value="Glyco_trans_28_C"/>
</dbReference>
<keyword evidence="6 10" id="KW-0573">Peptidoglycan synthesis</keyword>
<evidence type="ECO:0000256" key="7">
    <source>
        <dbReference type="ARBA" id="ARBA00023136"/>
    </source>
</evidence>
<dbReference type="PANTHER" id="PTHR21015:SF22">
    <property type="entry name" value="GLYCOSYLTRANSFERASE"/>
    <property type="match status" value="1"/>
</dbReference>
<dbReference type="InterPro" id="IPR006009">
    <property type="entry name" value="GlcNAc_MurG"/>
</dbReference>
<dbReference type="AlphaFoldDB" id="A0A942UZV6"/>
<dbReference type="SUPFAM" id="SSF53756">
    <property type="entry name" value="UDP-Glycosyltransferase/glycogen phosphorylase"/>
    <property type="match status" value="1"/>
</dbReference>
<dbReference type="EC" id="2.4.1.227" evidence="10"/>